<accession>A0AAV0IK02</accession>
<gene>
    <name evidence="1" type="ORF">LITE_LOCUS9641</name>
</gene>
<sequence length="201" mass="22675">MARDGKLFAPRFLHTVPSHHPHSNRSIAAQLDSTETTSHIHQMIKAAAVFRSRHGLELLSFQVKRHHTFISQVTALPVKSAFHRCLGCWTSESVCDSPQSSPLIIICPQSQHKGFRVSSREVVLRLLVVHDFHYLVLLCPRMESEPKHHPADCVSVMNRELGELLAMCRAGERVVDVEWIVGDGVVQTEDSIARTHQIKVR</sequence>
<proteinExistence type="predicted"/>
<name>A0AAV0IK02_9ROSI</name>
<dbReference type="EMBL" id="CAMGYJ010000004">
    <property type="protein sequence ID" value="CAI0397698.1"/>
    <property type="molecule type" value="Genomic_DNA"/>
</dbReference>
<organism evidence="1 2">
    <name type="scientific">Linum tenue</name>
    <dbReference type="NCBI Taxonomy" id="586396"/>
    <lineage>
        <taxon>Eukaryota</taxon>
        <taxon>Viridiplantae</taxon>
        <taxon>Streptophyta</taxon>
        <taxon>Embryophyta</taxon>
        <taxon>Tracheophyta</taxon>
        <taxon>Spermatophyta</taxon>
        <taxon>Magnoliopsida</taxon>
        <taxon>eudicotyledons</taxon>
        <taxon>Gunneridae</taxon>
        <taxon>Pentapetalae</taxon>
        <taxon>rosids</taxon>
        <taxon>fabids</taxon>
        <taxon>Malpighiales</taxon>
        <taxon>Linaceae</taxon>
        <taxon>Linum</taxon>
    </lineage>
</organism>
<protein>
    <submittedName>
        <fullName evidence="1">Uncharacterized protein</fullName>
    </submittedName>
</protein>
<evidence type="ECO:0000313" key="1">
    <source>
        <dbReference type="EMBL" id="CAI0397698.1"/>
    </source>
</evidence>
<dbReference type="AlphaFoldDB" id="A0AAV0IK02"/>
<keyword evidence="2" id="KW-1185">Reference proteome</keyword>
<reference evidence="1" key="1">
    <citation type="submission" date="2022-08" db="EMBL/GenBank/DDBJ databases">
        <authorList>
            <person name="Gutierrez-Valencia J."/>
        </authorList>
    </citation>
    <scope>NUCLEOTIDE SEQUENCE</scope>
</reference>
<dbReference type="Proteomes" id="UP001154282">
    <property type="component" value="Unassembled WGS sequence"/>
</dbReference>
<evidence type="ECO:0000313" key="2">
    <source>
        <dbReference type="Proteomes" id="UP001154282"/>
    </source>
</evidence>
<comment type="caution">
    <text evidence="1">The sequence shown here is derived from an EMBL/GenBank/DDBJ whole genome shotgun (WGS) entry which is preliminary data.</text>
</comment>